<gene>
    <name evidence="2" type="ORF">PMAYCL1PPCAC_03263</name>
</gene>
<protein>
    <submittedName>
        <fullName evidence="2">Uncharacterized protein</fullName>
    </submittedName>
</protein>
<evidence type="ECO:0000313" key="3">
    <source>
        <dbReference type="Proteomes" id="UP001328107"/>
    </source>
</evidence>
<keyword evidence="1" id="KW-0732">Signal</keyword>
<dbReference type="Proteomes" id="UP001328107">
    <property type="component" value="Unassembled WGS sequence"/>
</dbReference>
<evidence type="ECO:0000256" key="1">
    <source>
        <dbReference type="SAM" id="SignalP"/>
    </source>
</evidence>
<organism evidence="2 3">
    <name type="scientific">Pristionchus mayeri</name>
    <dbReference type="NCBI Taxonomy" id="1317129"/>
    <lineage>
        <taxon>Eukaryota</taxon>
        <taxon>Metazoa</taxon>
        <taxon>Ecdysozoa</taxon>
        <taxon>Nematoda</taxon>
        <taxon>Chromadorea</taxon>
        <taxon>Rhabditida</taxon>
        <taxon>Rhabditina</taxon>
        <taxon>Diplogasteromorpha</taxon>
        <taxon>Diplogasteroidea</taxon>
        <taxon>Neodiplogasteridae</taxon>
        <taxon>Pristionchus</taxon>
    </lineage>
</organism>
<accession>A0AAN4Z2U9</accession>
<comment type="caution">
    <text evidence="2">The sequence shown here is derived from an EMBL/GenBank/DDBJ whole genome shotgun (WGS) entry which is preliminary data.</text>
</comment>
<evidence type="ECO:0000313" key="2">
    <source>
        <dbReference type="EMBL" id="GMR33068.1"/>
    </source>
</evidence>
<keyword evidence="3" id="KW-1185">Reference proteome</keyword>
<dbReference type="AlphaFoldDB" id="A0AAN4Z2U9"/>
<reference evidence="3" key="1">
    <citation type="submission" date="2022-10" db="EMBL/GenBank/DDBJ databases">
        <title>Genome assembly of Pristionchus species.</title>
        <authorList>
            <person name="Yoshida K."/>
            <person name="Sommer R.J."/>
        </authorList>
    </citation>
    <scope>NUCLEOTIDE SEQUENCE [LARGE SCALE GENOMIC DNA]</scope>
    <source>
        <strain evidence="3">RS5460</strain>
    </source>
</reference>
<proteinExistence type="predicted"/>
<feature type="signal peptide" evidence="1">
    <location>
        <begin position="1"/>
        <end position="18"/>
    </location>
</feature>
<feature type="chain" id="PRO_5042996097" evidence="1">
    <location>
        <begin position="19"/>
        <end position="106"/>
    </location>
</feature>
<sequence length="106" mass="11604">RMIRTCLLLTLLALALTAQQTTHAPAGNGTEEHKGGVAGFFEGIKNGVVTTWNKAKHMFDHDFEQAKNETALANQTVGKAEAFVVNRMAELKNTTEQLKTAVEKHI</sequence>
<dbReference type="EMBL" id="BTRK01000001">
    <property type="protein sequence ID" value="GMR33068.1"/>
    <property type="molecule type" value="Genomic_DNA"/>
</dbReference>
<name>A0AAN4Z2U9_9BILA</name>
<feature type="non-terminal residue" evidence="2">
    <location>
        <position position="1"/>
    </location>
</feature>